<accession>A0A399T9K7</accession>
<feature type="transmembrane region" description="Helical" evidence="10">
    <location>
        <begin position="129"/>
        <end position="150"/>
    </location>
</feature>
<dbReference type="PROSITE" id="PS00217">
    <property type="entry name" value="SUGAR_TRANSPORT_2"/>
    <property type="match status" value="1"/>
</dbReference>
<feature type="transmembrane region" description="Helical" evidence="10">
    <location>
        <begin position="273"/>
        <end position="295"/>
    </location>
</feature>
<proteinExistence type="inferred from homology"/>
<evidence type="ECO:0000256" key="8">
    <source>
        <dbReference type="ARBA" id="ARBA00023136"/>
    </source>
</evidence>
<evidence type="ECO:0000256" key="1">
    <source>
        <dbReference type="ARBA" id="ARBA00004651"/>
    </source>
</evidence>
<dbReference type="RefSeq" id="WP_119436296.1">
    <property type="nucleotide sequence ID" value="NZ_QWGR01000001.1"/>
</dbReference>
<dbReference type="InterPro" id="IPR047984">
    <property type="entry name" value="XylE-like"/>
</dbReference>
<dbReference type="InterPro" id="IPR050814">
    <property type="entry name" value="Myo-inositol_Transporter"/>
</dbReference>
<evidence type="ECO:0000259" key="11">
    <source>
        <dbReference type="PROSITE" id="PS50850"/>
    </source>
</evidence>
<dbReference type="PROSITE" id="PS50850">
    <property type="entry name" value="MFS"/>
    <property type="match status" value="1"/>
</dbReference>
<dbReference type="EMBL" id="QWGR01000001">
    <property type="protein sequence ID" value="RIJ50897.1"/>
    <property type="molecule type" value="Genomic_DNA"/>
</dbReference>
<feature type="domain" description="Major facilitator superfamily (MFS) profile" evidence="11">
    <location>
        <begin position="18"/>
        <end position="463"/>
    </location>
</feature>
<evidence type="ECO:0000256" key="10">
    <source>
        <dbReference type="SAM" id="Phobius"/>
    </source>
</evidence>
<dbReference type="AlphaFoldDB" id="A0A399T9K7"/>
<comment type="subcellular location">
    <subcellularLocation>
        <location evidence="1">Cell membrane</location>
        <topology evidence="1">Multi-pass membrane protein</topology>
    </subcellularLocation>
</comment>
<evidence type="ECO:0000313" key="13">
    <source>
        <dbReference type="Proteomes" id="UP000265926"/>
    </source>
</evidence>
<feature type="transmembrane region" description="Helical" evidence="10">
    <location>
        <begin position="439"/>
        <end position="459"/>
    </location>
</feature>
<dbReference type="Proteomes" id="UP000265926">
    <property type="component" value="Unassembled WGS sequence"/>
</dbReference>
<feature type="transmembrane region" description="Helical" evidence="10">
    <location>
        <begin position="310"/>
        <end position="329"/>
    </location>
</feature>
<dbReference type="Pfam" id="PF00083">
    <property type="entry name" value="Sugar_tr"/>
    <property type="match status" value="1"/>
</dbReference>
<feature type="transmembrane region" description="Helical" evidence="10">
    <location>
        <begin position="92"/>
        <end position="109"/>
    </location>
</feature>
<evidence type="ECO:0000256" key="5">
    <source>
        <dbReference type="ARBA" id="ARBA00022597"/>
    </source>
</evidence>
<dbReference type="GO" id="GO:0022857">
    <property type="term" value="F:transmembrane transporter activity"/>
    <property type="evidence" value="ECO:0007669"/>
    <property type="project" value="InterPro"/>
</dbReference>
<feature type="transmembrane region" description="Helical" evidence="10">
    <location>
        <begin position="14"/>
        <end position="40"/>
    </location>
</feature>
<comment type="caution">
    <text evidence="12">The sequence shown here is derived from an EMBL/GenBank/DDBJ whole genome shotgun (WGS) entry which is preliminary data.</text>
</comment>
<dbReference type="PANTHER" id="PTHR48020:SF12">
    <property type="entry name" value="PROTON MYO-INOSITOL COTRANSPORTER"/>
    <property type="match status" value="1"/>
</dbReference>
<dbReference type="CDD" id="cd17359">
    <property type="entry name" value="MFS_XylE_like"/>
    <property type="match status" value="1"/>
</dbReference>
<dbReference type="GO" id="GO:0005886">
    <property type="term" value="C:plasma membrane"/>
    <property type="evidence" value="ECO:0007669"/>
    <property type="project" value="UniProtKB-SubCell"/>
</dbReference>
<name>A0A399T9K7_9BACT</name>
<keyword evidence="8 10" id="KW-0472">Membrane</keyword>
<keyword evidence="5" id="KW-0762">Sugar transport</keyword>
<feature type="transmembrane region" description="Helical" evidence="10">
    <location>
        <begin position="200"/>
        <end position="219"/>
    </location>
</feature>
<sequence>MNTEQNRNVKTPRVVYLITATAVLGGFLFGYDTAVISGTIGALDQFFIQPQNFESTIGNWWLGFTVSAALIGCIVGAMSGGIISLKLGRRKAMMLSSVLFFISALGSAMPELGIDSIGSGNHTIWIPFILYRIVGGIGVGLASMLAPMYISEIVPANVRGRLVSWNQFAIVIGIFISFLVNYQIGQIGDASWQLSKGWRFMFGAEAIPAILYFSLLFTVPESPRWLVLKGQEKKAASVMCKILQEGDMAFQLKEIKNSFGTTSPKLLSFGCRVLFIGGALAVFQQFIGINVVLYYAPEIFKSIGVKGDQALFQSVVVGLTNMLFTIVAIKNVDRFGRKPLMLIGAIGMGGAMICLGASFFLNSNGIFALVFMLMFVASFAMSWGPVTWVLIAEIFPNSIRGRAMSIATAAMWISNFMVSQTFPVLDKHQVLIAKFNHGFAYWVYGAIALLSFAFIWKFVPETKGKTLEEMEGFWKKDRS</sequence>
<evidence type="ECO:0000256" key="3">
    <source>
        <dbReference type="ARBA" id="ARBA00022448"/>
    </source>
</evidence>
<feature type="transmembrane region" description="Helical" evidence="10">
    <location>
        <begin position="366"/>
        <end position="391"/>
    </location>
</feature>
<dbReference type="InterPro" id="IPR036259">
    <property type="entry name" value="MFS_trans_sf"/>
</dbReference>
<organism evidence="12 13">
    <name type="scientific">Maribellus luteus</name>
    <dbReference type="NCBI Taxonomy" id="2305463"/>
    <lineage>
        <taxon>Bacteria</taxon>
        <taxon>Pseudomonadati</taxon>
        <taxon>Bacteroidota</taxon>
        <taxon>Bacteroidia</taxon>
        <taxon>Marinilabiliales</taxon>
        <taxon>Prolixibacteraceae</taxon>
        <taxon>Maribellus</taxon>
    </lineage>
</organism>
<dbReference type="SUPFAM" id="SSF103473">
    <property type="entry name" value="MFS general substrate transporter"/>
    <property type="match status" value="1"/>
</dbReference>
<keyword evidence="3 9" id="KW-0813">Transport</keyword>
<dbReference type="InterPro" id="IPR005828">
    <property type="entry name" value="MFS_sugar_transport-like"/>
</dbReference>
<evidence type="ECO:0000256" key="4">
    <source>
        <dbReference type="ARBA" id="ARBA00022475"/>
    </source>
</evidence>
<keyword evidence="6 10" id="KW-0812">Transmembrane</keyword>
<feature type="transmembrane region" description="Helical" evidence="10">
    <location>
        <begin position="403"/>
        <end position="419"/>
    </location>
</feature>
<dbReference type="PROSITE" id="PS00216">
    <property type="entry name" value="SUGAR_TRANSPORT_1"/>
    <property type="match status" value="1"/>
</dbReference>
<evidence type="ECO:0000256" key="2">
    <source>
        <dbReference type="ARBA" id="ARBA00010992"/>
    </source>
</evidence>
<evidence type="ECO:0000256" key="9">
    <source>
        <dbReference type="RuleBase" id="RU003346"/>
    </source>
</evidence>
<evidence type="ECO:0000256" key="6">
    <source>
        <dbReference type="ARBA" id="ARBA00022692"/>
    </source>
</evidence>
<dbReference type="Gene3D" id="1.20.1250.20">
    <property type="entry name" value="MFS general substrate transporter like domains"/>
    <property type="match status" value="2"/>
</dbReference>
<feature type="transmembrane region" description="Helical" evidence="10">
    <location>
        <begin position="341"/>
        <end position="360"/>
    </location>
</feature>
<reference evidence="12 13" key="1">
    <citation type="submission" date="2018-08" db="EMBL/GenBank/DDBJ databases">
        <title>Pallidiluteibacterium maritimus gen. nov., sp. nov., isolated from coastal sediment.</title>
        <authorList>
            <person name="Zhou L.Y."/>
        </authorList>
    </citation>
    <scope>NUCLEOTIDE SEQUENCE [LARGE SCALE GENOMIC DNA]</scope>
    <source>
        <strain evidence="12 13">XSD2</strain>
    </source>
</reference>
<evidence type="ECO:0000313" key="12">
    <source>
        <dbReference type="EMBL" id="RIJ50897.1"/>
    </source>
</evidence>
<dbReference type="PRINTS" id="PR00171">
    <property type="entry name" value="SUGRTRNSPORT"/>
</dbReference>
<feature type="transmembrane region" description="Helical" evidence="10">
    <location>
        <begin position="60"/>
        <end position="85"/>
    </location>
</feature>
<dbReference type="NCBIfam" id="TIGR00879">
    <property type="entry name" value="SP"/>
    <property type="match status" value="1"/>
</dbReference>
<gene>
    <name evidence="12" type="primary">xylE</name>
    <name evidence="12" type="ORF">D1614_02585</name>
</gene>
<dbReference type="NCBIfam" id="NF007484">
    <property type="entry name" value="PRK10077.1"/>
    <property type="match status" value="1"/>
</dbReference>
<dbReference type="InterPro" id="IPR005829">
    <property type="entry name" value="Sugar_transporter_CS"/>
</dbReference>
<dbReference type="InterPro" id="IPR003663">
    <property type="entry name" value="Sugar/inositol_transpt"/>
</dbReference>
<feature type="transmembrane region" description="Helical" evidence="10">
    <location>
        <begin position="162"/>
        <end position="180"/>
    </location>
</feature>
<evidence type="ECO:0000256" key="7">
    <source>
        <dbReference type="ARBA" id="ARBA00022989"/>
    </source>
</evidence>
<keyword evidence="7 10" id="KW-1133">Transmembrane helix</keyword>
<dbReference type="FunFam" id="1.20.1250.20:FF:000122">
    <property type="entry name" value="D-xylose transporter XylE"/>
    <property type="match status" value="1"/>
</dbReference>
<dbReference type="InterPro" id="IPR020846">
    <property type="entry name" value="MFS_dom"/>
</dbReference>
<comment type="similarity">
    <text evidence="2 9">Belongs to the major facilitator superfamily. Sugar transporter (TC 2.A.1.1) family.</text>
</comment>
<keyword evidence="4" id="KW-1003">Cell membrane</keyword>
<dbReference type="PANTHER" id="PTHR48020">
    <property type="entry name" value="PROTON MYO-INOSITOL COTRANSPORTER"/>
    <property type="match status" value="1"/>
</dbReference>
<protein>
    <submittedName>
        <fullName evidence="12">D-xylose transporter XylE</fullName>
    </submittedName>
</protein>
<keyword evidence="13" id="KW-1185">Reference proteome</keyword>
<dbReference type="OrthoDB" id="9783823at2"/>